<dbReference type="PANTHER" id="PTHR43717">
    <property type="entry name" value="ANAEROBIC NITRIC OXIDE REDUCTASE FLAVORUBREDOXIN"/>
    <property type="match status" value="1"/>
</dbReference>
<dbReference type="Pfam" id="PF19583">
    <property type="entry name" value="ODP"/>
    <property type="match status" value="1"/>
</dbReference>
<dbReference type="InterPro" id="IPR045761">
    <property type="entry name" value="ODP_dom"/>
</dbReference>
<keyword evidence="1" id="KW-0378">Hydrolase</keyword>
<dbReference type="EMBL" id="PQWY01000002">
    <property type="protein sequence ID" value="PPK33529.1"/>
    <property type="molecule type" value="Genomic_DNA"/>
</dbReference>
<dbReference type="SUPFAM" id="SSF56281">
    <property type="entry name" value="Metallo-hydrolase/oxidoreductase"/>
    <property type="match status" value="1"/>
</dbReference>
<dbReference type="GO" id="GO:0016787">
    <property type="term" value="F:hydrolase activity"/>
    <property type="evidence" value="ECO:0007669"/>
    <property type="project" value="UniProtKB-KW"/>
</dbReference>
<comment type="caution">
    <text evidence="1">The sequence shown here is derived from an EMBL/GenBank/DDBJ whole genome shotgun (WGS) entry which is preliminary data.</text>
</comment>
<dbReference type="RefSeq" id="WP_027228002.1">
    <property type="nucleotide sequence ID" value="NZ_CP017601.1"/>
</dbReference>
<reference evidence="1 2" key="1">
    <citation type="submission" date="2018-02" db="EMBL/GenBank/DDBJ databases">
        <title>Draft genome sequences of four Legionella pneumophila clinical strains isolated in Ontario.</title>
        <authorList>
            <person name="Fortuna A."/>
            <person name="Ramnarine R."/>
            <person name="Li A."/>
            <person name="Frantz C."/>
            <person name="Mallo G."/>
        </authorList>
    </citation>
    <scope>NUCLEOTIDE SEQUENCE [LARGE SCALE GENOMIC DNA]</scope>
    <source>
        <strain evidence="1 2">LG61</strain>
    </source>
</reference>
<dbReference type="Gene3D" id="3.60.15.10">
    <property type="entry name" value="Ribonuclease Z/Hydroxyacylglutathione hydrolase-like"/>
    <property type="match status" value="1"/>
</dbReference>
<accession>A0A2S6F7W3</accession>
<dbReference type="PANTHER" id="PTHR43717:SF1">
    <property type="entry name" value="ANAEROBIC NITRIC OXIDE REDUCTASE FLAVORUBREDOXIN"/>
    <property type="match status" value="1"/>
</dbReference>
<dbReference type="Proteomes" id="UP000239239">
    <property type="component" value="Unassembled WGS sequence"/>
</dbReference>
<evidence type="ECO:0000313" key="2">
    <source>
        <dbReference type="Proteomes" id="UP000239239"/>
    </source>
</evidence>
<dbReference type="OrthoDB" id="9800607at2"/>
<dbReference type="AlphaFoldDB" id="A0A2S6F7W3"/>
<name>A0A2S6F7W3_LEGPN</name>
<protein>
    <submittedName>
        <fullName evidence="1">MBL fold metallo-hydrolase</fullName>
    </submittedName>
</protein>
<gene>
    <name evidence="1" type="ORF">C3928_01480</name>
</gene>
<dbReference type="InterPro" id="IPR036866">
    <property type="entry name" value="RibonucZ/Hydroxyglut_hydro"/>
</dbReference>
<sequence length="245" mass="27171">MNNSDGQSMTRIDEMVPDIYRISTSISQEVIPGGFSFNQYLIVDKKPLLFHTGPLQLFPAISQAVAKVIPVKSLSFIAFSHFEADECGSLNEWLKVASDAVPLCGQIAAMLSINDIAIRSPKIMSDLEQVSLGKHNVQWLDAPHLPHGWDCGFLFETTSKTLFCGDLFTQPGADHKPVTEEDILESSEIMRQTMDYYAHSKNQRQLFEKLASTHPKILACMHGSAWKGNGFQLINALADRVCGDV</sequence>
<organism evidence="1 2">
    <name type="scientific">Legionella pneumophila</name>
    <dbReference type="NCBI Taxonomy" id="446"/>
    <lineage>
        <taxon>Bacteria</taxon>
        <taxon>Pseudomonadati</taxon>
        <taxon>Pseudomonadota</taxon>
        <taxon>Gammaproteobacteria</taxon>
        <taxon>Legionellales</taxon>
        <taxon>Legionellaceae</taxon>
        <taxon>Legionella</taxon>
    </lineage>
</organism>
<proteinExistence type="predicted"/>
<evidence type="ECO:0000313" key="1">
    <source>
        <dbReference type="EMBL" id="PPK33529.1"/>
    </source>
</evidence>